<reference evidence="2 3" key="2">
    <citation type="submission" date="2018-11" db="EMBL/GenBank/DDBJ databases">
        <authorList>
            <consortium name="Pathogen Informatics"/>
        </authorList>
    </citation>
    <scope>NUCLEOTIDE SEQUENCE [LARGE SCALE GENOMIC DNA]</scope>
    <source>
        <strain evidence="2 3">Egypt</strain>
    </source>
</reference>
<evidence type="ECO:0000313" key="3">
    <source>
        <dbReference type="Proteomes" id="UP000272942"/>
    </source>
</evidence>
<sequence>MRSSPGGLLNRGGAEPEPQNKRIHTLKDRLLLSPNLSFSRRGEIRVSFSSMSDGQYRIAPGTVWLFLAVVIPSPHHGIPPTRGIRTEYEADDGGKIHRNSPSFLDHIMGPFYNLANGNSQVGLYARIKEWISGTCSKQP</sequence>
<dbReference type="WBParaSite" id="ECPE_0001401701-mRNA-1">
    <property type="protein sequence ID" value="ECPE_0001401701-mRNA-1"/>
    <property type="gene ID" value="ECPE_0001401701"/>
</dbReference>
<dbReference type="Proteomes" id="UP000272942">
    <property type="component" value="Unassembled WGS sequence"/>
</dbReference>
<protein>
    <submittedName>
        <fullName evidence="2 4">Uncharacterized protein</fullName>
    </submittedName>
</protein>
<evidence type="ECO:0000256" key="1">
    <source>
        <dbReference type="SAM" id="MobiDB-lite"/>
    </source>
</evidence>
<accession>A0A183B442</accession>
<keyword evidence="3" id="KW-1185">Reference proteome</keyword>
<dbReference type="AlphaFoldDB" id="A0A183B442"/>
<reference evidence="4" key="1">
    <citation type="submission" date="2016-06" db="UniProtKB">
        <authorList>
            <consortium name="WormBaseParasite"/>
        </authorList>
    </citation>
    <scope>IDENTIFICATION</scope>
</reference>
<name>A0A183B442_9TREM</name>
<evidence type="ECO:0000313" key="2">
    <source>
        <dbReference type="EMBL" id="VDP91249.1"/>
    </source>
</evidence>
<feature type="region of interest" description="Disordered" evidence="1">
    <location>
        <begin position="1"/>
        <end position="20"/>
    </location>
</feature>
<dbReference type="EMBL" id="UZAN01056413">
    <property type="protein sequence ID" value="VDP91249.1"/>
    <property type="molecule type" value="Genomic_DNA"/>
</dbReference>
<proteinExistence type="predicted"/>
<evidence type="ECO:0000313" key="4">
    <source>
        <dbReference type="WBParaSite" id="ECPE_0001401701-mRNA-1"/>
    </source>
</evidence>
<organism evidence="4">
    <name type="scientific">Echinostoma caproni</name>
    <dbReference type="NCBI Taxonomy" id="27848"/>
    <lineage>
        <taxon>Eukaryota</taxon>
        <taxon>Metazoa</taxon>
        <taxon>Spiralia</taxon>
        <taxon>Lophotrochozoa</taxon>
        <taxon>Platyhelminthes</taxon>
        <taxon>Trematoda</taxon>
        <taxon>Digenea</taxon>
        <taxon>Plagiorchiida</taxon>
        <taxon>Echinostomata</taxon>
        <taxon>Echinostomatoidea</taxon>
        <taxon>Echinostomatidae</taxon>
        <taxon>Echinostoma</taxon>
    </lineage>
</organism>
<gene>
    <name evidence="2" type="ORF">ECPE_LOCUS13977</name>
</gene>